<name>A0ABQ2YJK3_9GAMM</name>
<evidence type="ECO:0000313" key="2">
    <source>
        <dbReference type="EMBL" id="GGX86500.1"/>
    </source>
</evidence>
<protein>
    <recommendedName>
        <fullName evidence="4">Cellulase Ig-like domain-containing protein</fullName>
    </recommendedName>
</protein>
<feature type="signal peptide" evidence="1">
    <location>
        <begin position="1"/>
        <end position="31"/>
    </location>
</feature>
<dbReference type="Proteomes" id="UP000653056">
    <property type="component" value="Unassembled WGS sequence"/>
</dbReference>
<reference evidence="3" key="1">
    <citation type="journal article" date="2019" name="Int. J. Syst. Evol. Microbiol.">
        <title>The Global Catalogue of Microorganisms (GCM) 10K type strain sequencing project: providing services to taxonomists for standard genome sequencing and annotation.</title>
        <authorList>
            <consortium name="The Broad Institute Genomics Platform"/>
            <consortium name="The Broad Institute Genome Sequencing Center for Infectious Disease"/>
            <person name="Wu L."/>
            <person name="Ma J."/>
        </authorList>
    </citation>
    <scope>NUCLEOTIDE SEQUENCE [LARGE SCALE GENOMIC DNA]</scope>
    <source>
        <strain evidence="3">KCTC 22228</strain>
    </source>
</reference>
<proteinExistence type="predicted"/>
<keyword evidence="3" id="KW-1185">Reference proteome</keyword>
<sequence length="489" mass="52661">MMSRIGTPRVLTLACIGLTLTTLVAAMPANADDGFHYGPETVDVAAHWAARSTLANAVMFSGLGEPLSISMSTTDDILKHAGYVARPPMPDMATVGVVYAAGDPGFIQTPDFSDPATLRWDPETFDRTLDPAAQAWALIKITSPEFHLTFHARKADKRIALMMLPQAQAQAHTLETKLLTEQGLFAARGADDAFAEPVARDQAIVLWGVSNLILAATSSRDDYWHAAYRDLVDANDYRELATLAFDAVESLPPTSTAGQALAIEALGRYALATEDADRREKALTLARNHADALAQLGEASLSDTALAIYGLTEAGRLLADERYPKAAGVLFRQTLLPTWDDRLGAFATGGRTAYTPETTAAVVAALNAMRWHGPADLAEEAALRYPQFLETVLVHGGLLLSSPLPLVPADYRDDHPEGAFAHPDLPAPVETGVAPVFAGGVVREDGTWHVSDRHFHTAAALFLANMLVMSHEDRADPFLPAERLADLRR</sequence>
<comment type="caution">
    <text evidence="2">The sequence shown here is derived from an EMBL/GenBank/DDBJ whole genome shotgun (WGS) entry which is preliminary data.</text>
</comment>
<gene>
    <name evidence="2" type="ORF">GCM10007160_12270</name>
</gene>
<feature type="chain" id="PRO_5047164035" description="Cellulase Ig-like domain-containing protein" evidence="1">
    <location>
        <begin position="32"/>
        <end position="489"/>
    </location>
</feature>
<keyword evidence="1" id="KW-0732">Signal</keyword>
<evidence type="ECO:0000313" key="3">
    <source>
        <dbReference type="Proteomes" id="UP000653056"/>
    </source>
</evidence>
<dbReference type="RefSeq" id="WP_189467233.1">
    <property type="nucleotide sequence ID" value="NZ_BMXS01000004.1"/>
</dbReference>
<accession>A0ABQ2YJK3</accession>
<evidence type="ECO:0000256" key="1">
    <source>
        <dbReference type="SAM" id="SignalP"/>
    </source>
</evidence>
<organism evidence="2 3">
    <name type="scientific">Litchfieldella qijiaojingensis</name>
    <dbReference type="NCBI Taxonomy" id="980347"/>
    <lineage>
        <taxon>Bacteria</taxon>
        <taxon>Pseudomonadati</taxon>
        <taxon>Pseudomonadota</taxon>
        <taxon>Gammaproteobacteria</taxon>
        <taxon>Oceanospirillales</taxon>
        <taxon>Halomonadaceae</taxon>
        <taxon>Litchfieldella</taxon>
    </lineage>
</organism>
<evidence type="ECO:0008006" key="4">
    <source>
        <dbReference type="Google" id="ProtNLM"/>
    </source>
</evidence>
<dbReference type="EMBL" id="BMXS01000004">
    <property type="protein sequence ID" value="GGX86500.1"/>
    <property type="molecule type" value="Genomic_DNA"/>
</dbReference>